<protein>
    <recommendedName>
        <fullName evidence="5">Glycerophosphoryl diester phosphodiesterase family protein</fullName>
    </recommendedName>
</protein>
<feature type="transmembrane region" description="Helical" evidence="2">
    <location>
        <begin position="90"/>
        <end position="109"/>
    </location>
</feature>
<feature type="compositionally biased region" description="Low complexity" evidence="1">
    <location>
        <begin position="352"/>
        <end position="372"/>
    </location>
</feature>
<reference evidence="3 4" key="1">
    <citation type="submission" date="2019-02" db="EMBL/GenBank/DDBJ databases">
        <title>Genomic Encyclopedia of Archaeal and Bacterial Type Strains, Phase II (KMG-II): from individual species to whole genera.</title>
        <authorList>
            <person name="Goeker M."/>
        </authorList>
    </citation>
    <scope>NUCLEOTIDE SEQUENCE [LARGE SCALE GENOMIC DNA]</scope>
    <source>
        <strain evidence="3 4">DSM 18101</strain>
    </source>
</reference>
<gene>
    <name evidence="3" type="ORF">BDD14_2048</name>
</gene>
<evidence type="ECO:0000256" key="2">
    <source>
        <dbReference type="SAM" id="Phobius"/>
    </source>
</evidence>
<dbReference type="RefSeq" id="WP_207231709.1">
    <property type="nucleotide sequence ID" value="NZ_SHKW01000001.1"/>
</dbReference>
<feature type="compositionally biased region" description="Basic and acidic residues" evidence="1">
    <location>
        <begin position="392"/>
        <end position="407"/>
    </location>
</feature>
<feature type="region of interest" description="Disordered" evidence="1">
    <location>
        <begin position="352"/>
        <end position="422"/>
    </location>
</feature>
<comment type="caution">
    <text evidence="3">The sequence shown here is derived from an EMBL/GenBank/DDBJ whole genome shotgun (WGS) entry which is preliminary data.</text>
</comment>
<sequence>MPRTRNIFFHGLGIALRRFPAFLWTYVFNLGLAVAFCFPLYTQLSKLLDDSLASQRLSSGFDVSVLVTAATRLHGDHTGNAIAMTSNGSLVAYLLLYFFLVPGTLFSYVTRTPAGISNLLRQGMLHFWRFVRITVVALIAALVILGPLFALQRRWAAFVDDRFVGRTSLFLTLGGLLIVLLVASLLRLYFDLVEVYTVQLGTHQRLSGRPDRRVRRTFRPAFRLLRTHLVRTWIIFLLLALLGAAFSFFATRTAIHMLAQSQVWPMFLVAQLGLFAMLFTRFWQRGVEASLVLQNPIMPEDSPVLEPEGYPYTRSAPKVAAVTPPAAAANPDRPHHVEMIYNSDPLVSVYPAPFSPDDPLSSPPLAELLTPADPIPNPEPASPSLDEPDPGVFHHEPGKSRDHRDEPSPDVPGAPSGKPPHE</sequence>
<dbReference type="Proteomes" id="UP000292958">
    <property type="component" value="Unassembled WGS sequence"/>
</dbReference>
<evidence type="ECO:0000313" key="4">
    <source>
        <dbReference type="Proteomes" id="UP000292958"/>
    </source>
</evidence>
<keyword evidence="2" id="KW-0472">Membrane</keyword>
<keyword evidence="2" id="KW-0812">Transmembrane</keyword>
<feature type="transmembrane region" description="Helical" evidence="2">
    <location>
        <begin position="229"/>
        <end position="251"/>
    </location>
</feature>
<feature type="transmembrane region" description="Helical" evidence="2">
    <location>
        <begin position="21"/>
        <end position="41"/>
    </location>
</feature>
<name>A0A4Q7YUD3_9BACT</name>
<dbReference type="EMBL" id="SHKW01000001">
    <property type="protein sequence ID" value="RZU40579.1"/>
    <property type="molecule type" value="Genomic_DNA"/>
</dbReference>
<organism evidence="3 4">
    <name type="scientific">Edaphobacter modestus</name>
    <dbReference type="NCBI Taxonomy" id="388466"/>
    <lineage>
        <taxon>Bacteria</taxon>
        <taxon>Pseudomonadati</taxon>
        <taxon>Acidobacteriota</taxon>
        <taxon>Terriglobia</taxon>
        <taxon>Terriglobales</taxon>
        <taxon>Acidobacteriaceae</taxon>
        <taxon>Edaphobacter</taxon>
    </lineage>
</organism>
<evidence type="ECO:0000313" key="3">
    <source>
        <dbReference type="EMBL" id="RZU40579.1"/>
    </source>
</evidence>
<evidence type="ECO:0000256" key="1">
    <source>
        <dbReference type="SAM" id="MobiDB-lite"/>
    </source>
</evidence>
<feature type="transmembrane region" description="Helical" evidence="2">
    <location>
        <begin position="169"/>
        <end position="190"/>
    </location>
</feature>
<keyword evidence="4" id="KW-1185">Reference proteome</keyword>
<evidence type="ECO:0008006" key="5">
    <source>
        <dbReference type="Google" id="ProtNLM"/>
    </source>
</evidence>
<keyword evidence="2" id="KW-1133">Transmembrane helix</keyword>
<dbReference type="AlphaFoldDB" id="A0A4Q7YUD3"/>
<feature type="transmembrane region" description="Helical" evidence="2">
    <location>
        <begin position="263"/>
        <end position="283"/>
    </location>
</feature>
<proteinExistence type="predicted"/>
<feature type="transmembrane region" description="Helical" evidence="2">
    <location>
        <begin position="130"/>
        <end position="149"/>
    </location>
</feature>
<accession>A0A4Q7YUD3</accession>